<evidence type="ECO:0000313" key="1">
    <source>
        <dbReference type="EMBL" id="QNT68290.1"/>
    </source>
</evidence>
<accession>A0A7H1MXV4</accession>
<dbReference type="EMBL" id="CP053923">
    <property type="protein sequence ID" value="QNT68290.1"/>
    <property type="molecule type" value="Genomic_DNA"/>
</dbReference>
<keyword evidence="2" id="KW-1185">Reference proteome</keyword>
<organism evidence="1 2">
    <name type="scientific">Defluviicoccus vanus</name>
    <dbReference type="NCBI Taxonomy" id="111831"/>
    <lineage>
        <taxon>Bacteria</taxon>
        <taxon>Pseudomonadati</taxon>
        <taxon>Pseudomonadota</taxon>
        <taxon>Alphaproteobacteria</taxon>
        <taxon>Rhodospirillales</taxon>
        <taxon>Rhodospirillaceae</taxon>
        <taxon>Defluviicoccus</taxon>
    </lineage>
</organism>
<reference evidence="1 2" key="1">
    <citation type="submission" date="2020-05" db="EMBL/GenBank/DDBJ databases">
        <title>Complete closed genome sequence of Defluviicoccus vanus.</title>
        <authorList>
            <person name="Bessarab I."/>
            <person name="Arumugam K."/>
            <person name="Maszenan A.M."/>
            <person name="Seviour R.J."/>
            <person name="Williams R.B."/>
        </authorList>
    </citation>
    <scope>NUCLEOTIDE SEQUENCE [LARGE SCALE GENOMIC DNA]</scope>
    <source>
        <strain evidence="1 2">Ben 114</strain>
    </source>
</reference>
<gene>
    <name evidence="1" type="ORF">HQ394_01580</name>
</gene>
<protein>
    <submittedName>
        <fullName evidence="1">Uncharacterized protein</fullName>
    </submittedName>
</protein>
<sequence>MGEAGAPAHEREIDVFVSRAGADAEFAALSAAGNPTFRWLNACLATSSQPARHLPRHRLSEVSCVIR</sequence>
<dbReference type="AlphaFoldDB" id="A0A7H1MXV4"/>
<name>A0A7H1MXV4_9PROT</name>
<evidence type="ECO:0000313" key="2">
    <source>
        <dbReference type="Proteomes" id="UP000516369"/>
    </source>
</evidence>
<dbReference type="Proteomes" id="UP000516369">
    <property type="component" value="Chromosome"/>
</dbReference>
<proteinExistence type="predicted"/>
<dbReference type="KEGG" id="dvn:HQ394_01580"/>